<dbReference type="Gene3D" id="3.40.50.2300">
    <property type="match status" value="2"/>
</dbReference>
<dbReference type="InterPro" id="IPR028082">
    <property type="entry name" value="Peripla_BP_I"/>
</dbReference>
<evidence type="ECO:0000256" key="1">
    <source>
        <dbReference type="ARBA" id="ARBA00023015"/>
    </source>
</evidence>
<evidence type="ECO:0000259" key="4">
    <source>
        <dbReference type="PROSITE" id="PS50932"/>
    </source>
</evidence>
<keyword evidence="2" id="KW-0238">DNA-binding</keyword>
<dbReference type="AlphaFoldDB" id="J0CHF1"/>
<evidence type="ECO:0000256" key="3">
    <source>
        <dbReference type="ARBA" id="ARBA00023163"/>
    </source>
</evidence>
<dbReference type="SUPFAM" id="SSF53822">
    <property type="entry name" value="Periplasmic binding protein-like I"/>
    <property type="match status" value="1"/>
</dbReference>
<protein>
    <submittedName>
        <fullName evidence="5">Transcriptional regulator</fullName>
    </submittedName>
</protein>
<name>J0CHF1_RHILT</name>
<dbReference type="SMART" id="SM00354">
    <property type="entry name" value="HTH_LACI"/>
    <property type="match status" value="1"/>
</dbReference>
<dbReference type="CDD" id="cd01392">
    <property type="entry name" value="HTH_LacI"/>
    <property type="match status" value="1"/>
</dbReference>
<keyword evidence="3" id="KW-0804">Transcription</keyword>
<dbReference type="Proteomes" id="UP000005732">
    <property type="component" value="Unassembled WGS sequence"/>
</dbReference>
<dbReference type="PANTHER" id="PTHR30146:SF109">
    <property type="entry name" value="HTH-TYPE TRANSCRIPTIONAL REGULATOR GALS"/>
    <property type="match status" value="1"/>
</dbReference>
<reference evidence="5 6" key="1">
    <citation type="submission" date="2012-02" db="EMBL/GenBank/DDBJ databases">
        <title>Improved High-Quality Draft Sequence of Rhizobium leguminosarum bv. trifolii WSM2297.</title>
        <authorList>
            <consortium name="US DOE Joint Genome Institute"/>
            <person name="Lucas S."/>
            <person name="Han J."/>
            <person name="Lapidus A."/>
            <person name="Cheng J.-F."/>
            <person name="Goodwin L."/>
            <person name="Pitluck S."/>
            <person name="Peters L."/>
            <person name="Ovchinnikova G."/>
            <person name="Zhang X."/>
            <person name="Detter J.C."/>
            <person name="Han C."/>
            <person name="Tapia R."/>
            <person name="Land M."/>
            <person name="Hauser L."/>
            <person name="Kyrpides N."/>
            <person name="Ivanova N."/>
            <person name="Pagani I."/>
            <person name="Brau L."/>
            <person name="Yates R."/>
            <person name="O'Hara G."/>
            <person name="Rui T."/>
            <person name="Howieson J."/>
            <person name="Reeve W."/>
            <person name="Woyke T."/>
        </authorList>
    </citation>
    <scope>NUCLEOTIDE SEQUENCE [LARGE SCALE GENOMIC DNA]</scope>
    <source>
        <strain evidence="5 6">WSM2297</strain>
    </source>
</reference>
<evidence type="ECO:0000313" key="5">
    <source>
        <dbReference type="EMBL" id="EJC83012.1"/>
    </source>
</evidence>
<dbReference type="InterPro" id="IPR000843">
    <property type="entry name" value="HTH_LacI"/>
</dbReference>
<evidence type="ECO:0000256" key="2">
    <source>
        <dbReference type="ARBA" id="ARBA00023125"/>
    </source>
</evidence>
<sequence>MVVLRAIDDPQPQLRDFMSVEDKQKPQRNDRVTIRTVATHAGVSVAAVSKVMRNAYGVSEALRAKVTDAIDALGYRPSRAARGLRGQSFTIGVLLIDIRNPFLPEVIAGVNGVLAPSHYQAMIGVSDARVQLETSLIESMIDYKMDGLILVAPRLPSEIIAKFALEIPIVAVGYHDAGATAFDTVNADDQRGAEIAVEALLACGYRDIEMLSLGEREGHAVSVVRQREIGFRRAMQRGGLGSSTAIGKIPIASPKREETMRRFLSRKDRPRAVFCWSDLDAITLLSLAMEMGVRVPEDLAVIGYDNSSTAALGLVNLASVDQSGRELGQVATRALISRIEGRTAAEHILQIPSLVSRGSLERSEGTKQG</sequence>
<dbReference type="Gene3D" id="1.10.260.40">
    <property type="entry name" value="lambda repressor-like DNA-binding domains"/>
    <property type="match status" value="1"/>
</dbReference>
<dbReference type="GO" id="GO:0003700">
    <property type="term" value="F:DNA-binding transcription factor activity"/>
    <property type="evidence" value="ECO:0007669"/>
    <property type="project" value="TreeGrafter"/>
</dbReference>
<dbReference type="PROSITE" id="PS50932">
    <property type="entry name" value="HTH_LACI_2"/>
    <property type="match status" value="1"/>
</dbReference>
<dbReference type="HOGENOM" id="CLU_037628_6_1_5"/>
<gene>
    <name evidence="5" type="ORF">Rleg4DRAFT_4750</name>
</gene>
<dbReference type="Pfam" id="PF00356">
    <property type="entry name" value="LacI"/>
    <property type="match status" value="1"/>
</dbReference>
<dbReference type="GO" id="GO:0000976">
    <property type="term" value="F:transcription cis-regulatory region binding"/>
    <property type="evidence" value="ECO:0007669"/>
    <property type="project" value="TreeGrafter"/>
</dbReference>
<dbReference type="SUPFAM" id="SSF47413">
    <property type="entry name" value="lambda repressor-like DNA-binding domains"/>
    <property type="match status" value="1"/>
</dbReference>
<dbReference type="InterPro" id="IPR010982">
    <property type="entry name" value="Lambda_DNA-bd_dom_sf"/>
</dbReference>
<proteinExistence type="predicted"/>
<evidence type="ECO:0000313" key="6">
    <source>
        <dbReference type="Proteomes" id="UP000005732"/>
    </source>
</evidence>
<dbReference type="InterPro" id="IPR046335">
    <property type="entry name" value="LacI/GalR-like_sensor"/>
</dbReference>
<dbReference type="PANTHER" id="PTHR30146">
    <property type="entry name" value="LACI-RELATED TRANSCRIPTIONAL REPRESSOR"/>
    <property type="match status" value="1"/>
</dbReference>
<dbReference type="Pfam" id="PF13377">
    <property type="entry name" value="Peripla_BP_3"/>
    <property type="match status" value="1"/>
</dbReference>
<accession>J0CHF1</accession>
<dbReference type="EMBL" id="JH719394">
    <property type="protein sequence ID" value="EJC83012.1"/>
    <property type="molecule type" value="Genomic_DNA"/>
</dbReference>
<feature type="domain" description="HTH lacI-type" evidence="4">
    <location>
        <begin position="32"/>
        <end position="86"/>
    </location>
</feature>
<organism evidence="5 6">
    <name type="scientific">Rhizobium leguminosarum bv. trifolii WSM2297</name>
    <dbReference type="NCBI Taxonomy" id="754762"/>
    <lineage>
        <taxon>Bacteria</taxon>
        <taxon>Pseudomonadati</taxon>
        <taxon>Pseudomonadota</taxon>
        <taxon>Alphaproteobacteria</taxon>
        <taxon>Hyphomicrobiales</taxon>
        <taxon>Rhizobiaceae</taxon>
        <taxon>Rhizobium/Agrobacterium group</taxon>
        <taxon>Rhizobium</taxon>
    </lineage>
</organism>
<keyword evidence="1" id="KW-0805">Transcription regulation</keyword>
<dbReference type="CDD" id="cd06267">
    <property type="entry name" value="PBP1_LacI_sugar_binding-like"/>
    <property type="match status" value="1"/>
</dbReference>